<reference evidence="9 10" key="1">
    <citation type="journal article" date="2012" name="J. Bacteriol.">
        <title>Complete genome sequence of the broad-host-range strain Sinorhizobium fredii USDA257.</title>
        <authorList>
            <person name="Schuldes J."/>
            <person name="Rodriguez Orbegoso M."/>
            <person name="Schmeisser C."/>
            <person name="Krishnan H.B."/>
            <person name="Daniel R."/>
            <person name="Streit W.R."/>
        </authorList>
    </citation>
    <scope>NUCLEOTIDE SEQUENCE [LARGE SCALE GENOMIC DNA]</scope>
    <source>
        <strain evidence="9 10">USDA 257</strain>
    </source>
</reference>
<feature type="transmembrane region" description="Helical" evidence="8">
    <location>
        <begin position="252"/>
        <end position="271"/>
    </location>
</feature>
<dbReference type="AlphaFoldDB" id="I3X5A3"/>
<keyword evidence="4" id="KW-0997">Cell inner membrane</keyword>
<dbReference type="EMBL" id="CP003563">
    <property type="protein sequence ID" value="AFL51059.1"/>
    <property type="molecule type" value="Genomic_DNA"/>
</dbReference>
<dbReference type="InterPro" id="IPR001851">
    <property type="entry name" value="ABC_transp_permease"/>
</dbReference>
<dbReference type="PATRIC" id="fig|1185652.3.peg.2573"/>
<dbReference type="eggNOG" id="COG1172">
    <property type="taxonomic scope" value="Bacteria"/>
</dbReference>
<dbReference type="Proteomes" id="UP000006180">
    <property type="component" value="Chromosome"/>
</dbReference>
<feature type="transmembrane region" description="Helical" evidence="8">
    <location>
        <begin position="51"/>
        <end position="68"/>
    </location>
</feature>
<dbReference type="GO" id="GO:0005886">
    <property type="term" value="C:plasma membrane"/>
    <property type="evidence" value="ECO:0007669"/>
    <property type="project" value="UniProtKB-SubCell"/>
</dbReference>
<evidence type="ECO:0000256" key="3">
    <source>
        <dbReference type="ARBA" id="ARBA00022475"/>
    </source>
</evidence>
<evidence type="ECO:0000256" key="5">
    <source>
        <dbReference type="ARBA" id="ARBA00022692"/>
    </source>
</evidence>
<feature type="transmembrane region" description="Helical" evidence="8">
    <location>
        <begin position="170"/>
        <end position="193"/>
    </location>
</feature>
<dbReference type="HOGENOM" id="CLU_028880_0_2_5"/>
<dbReference type="GO" id="GO:0022857">
    <property type="term" value="F:transmembrane transporter activity"/>
    <property type="evidence" value="ECO:0007669"/>
    <property type="project" value="InterPro"/>
</dbReference>
<evidence type="ECO:0000256" key="2">
    <source>
        <dbReference type="ARBA" id="ARBA00022448"/>
    </source>
</evidence>
<keyword evidence="5 8" id="KW-0812">Transmembrane</keyword>
<evidence type="ECO:0000313" key="9">
    <source>
        <dbReference type="EMBL" id="AFL51059.1"/>
    </source>
</evidence>
<proteinExistence type="predicted"/>
<evidence type="ECO:0000256" key="7">
    <source>
        <dbReference type="ARBA" id="ARBA00023136"/>
    </source>
</evidence>
<evidence type="ECO:0000313" key="10">
    <source>
        <dbReference type="Proteomes" id="UP000006180"/>
    </source>
</evidence>
<keyword evidence="6 8" id="KW-1133">Transmembrane helix</keyword>
<feature type="transmembrane region" description="Helical" evidence="8">
    <location>
        <begin position="75"/>
        <end position="97"/>
    </location>
</feature>
<accession>I3X5A3</accession>
<keyword evidence="3" id="KW-1003">Cell membrane</keyword>
<evidence type="ECO:0000256" key="4">
    <source>
        <dbReference type="ARBA" id="ARBA00022519"/>
    </source>
</evidence>
<evidence type="ECO:0008006" key="11">
    <source>
        <dbReference type="Google" id="ProtNLM"/>
    </source>
</evidence>
<organism evidence="9 10">
    <name type="scientific">Sinorhizobium fredii (strain USDA 257)</name>
    <dbReference type="NCBI Taxonomy" id="1185652"/>
    <lineage>
        <taxon>Bacteria</taxon>
        <taxon>Pseudomonadati</taxon>
        <taxon>Pseudomonadota</taxon>
        <taxon>Alphaproteobacteria</taxon>
        <taxon>Hyphomicrobiales</taxon>
        <taxon>Rhizobiaceae</taxon>
        <taxon>Sinorhizobium/Ensifer group</taxon>
        <taxon>Sinorhizobium</taxon>
    </lineage>
</organism>
<dbReference type="PANTHER" id="PTHR32196:SF21">
    <property type="entry name" value="ABC TRANSPORTER PERMEASE PROTEIN YPHD-RELATED"/>
    <property type="match status" value="1"/>
</dbReference>
<evidence type="ECO:0000256" key="8">
    <source>
        <dbReference type="SAM" id="Phobius"/>
    </source>
</evidence>
<evidence type="ECO:0000256" key="6">
    <source>
        <dbReference type="ARBA" id="ARBA00022989"/>
    </source>
</evidence>
<dbReference type="KEGG" id="sfd:USDA257_c24830"/>
<dbReference type="Pfam" id="PF02653">
    <property type="entry name" value="BPD_transp_2"/>
    <property type="match status" value="1"/>
</dbReference>
<sequence length="327" mass="32970">MLNSLQQAPIRPRESLMQLALPAIIVAVFLGFGLAEPAMLSSGNIANVLKQGALFFFLAAAQLVVLITRGFDLSVGACVSLVSVAASMVMTTVTAMLGPVAGVAAGVATGLLIGAAIGAINGTLVAYGRINPFVATLATMSIFGGLSTTISGGFPIFDLPRTFTFAFNEAWWLFLPAPVTMAVLVGLALHVVLSSTVPGRVLYLLGDSPAAAHAAGLRVRLNLCAAYVASGLLAALAGLLMTAQIGSGEPNLGTNLVLGSIAAAVVGGASLRGGKGTVLAPALGSLLVIGLSVGMNLLQINGQLQPVVIGAILIVGAAFDMLRSRAR</sequence>
<evidence type="ECO:0000256" key="1">
    <source>
        <dbReference type="ARBA" id="ARBA00004651"/>
    </source>
</evidence>
<dbReference type="CDD" id="cd06579">
    <property type="entry name" value="TM_PBP1_transp_AraH_like"/>
    <property type="match status" value="1"/>
</dbReference>
<feature type="transmembrane region" description="Helical" evidence="8">
    <location>
        <begin position="133"/>
        <end position="150"/>
    </location>
</feature>
<gene>
    <name evidence="9" type="ORF">USDA257_c24830</name>
</gene>
<feature type="transmembrane region" description="Helical" evidence="8">
    <location>
        <begin position="224"/>
        <end position="246"/>
    </location>
</feature>
<protein>
    <recommendedName>
        <fullName evidence="11">ABC transporter permease</fullName>
    </recommendedName>
</protein>
<keyword evidence="7 8" id="KW-0472">Membrane</keyword>
<name>I3X5A3_SINF2</name>
<feature type="transmembrane region" description="Helical" evidence="8">
    <location>
        <begin position="103"/>
        <end position="126"/>
    </location>
</feature>
<dbReference type="STRING" id="1185652.USDA257_c24830"/>
<keyword evidence="2" id="KW-0813">Transport</keyword>
<feature type="transmembrane region" description="Helical" evidence="8">
    <location>
        <begin position="304"/>
        <end position="322"/>
    </location>
</feature>
<feature type="transmembrane region" description="Helical" evidence="8">
    <location>
        <begin position="278"/>
        <end position="298"/>
    </location>
</feature>
<comment type="subcellular location">
    <subcellularLocation>
        <location evidence="1">Cell membrane</location>
        <topology evidence="1">Multi-pass membrane protein</topology>
    </subcellularLocation>
</comment>
<dbReference type="PANTHER" id="PTHR32196">
    <property type="entry name" value="ABC TRANSPORTER PERMEASE PROTEIN YPHD-RELATED-RELATED"/>
    <property type="match status" value="1"/>
</dbReference>